<protein>
    <submittedName>
        <fullName evidence="1">Uncharacterized protein</fullName>
    </submittedName>
</protein>
<dbReference type="EMBL" id="JACXVP010000002">
    <property type="protein sequence ID" value="KAG5625613.1"/>
    <property type="molecule type" value="Genomic_DNA"/>
</dbReference>
<gene>
    <name evidence="1" type="ORF">H5410_010831</name>
</gene>
<sequence length="81" mass="9786">MDKLREKSRLGDLCTFDLHHKKRRSRRRTREERDGVGLHAKFGHIAPNCKLEKLKTLELDDDIQKRFIVFIYLRFESVMMI</sequence>
<dbReference type="Proteomes" id="UP000824120">
    <property type="component" value="Chromosome 2"/>
</dbReference>
<reference evidence="1 2" key="1">
    <citation type="submission" date="2020-09" db="EMBL/GenBank/DDBJ databases">
        <title>De no assembly of potato wild relative species, Solanum commersonii.</title>
        <authorList>
            <person name="Cho K."/>
        </authorList>
    </citation>
    <scope>NUCLEOTIDE SEQUENCE [LARGE SCALE GENOMIC DNA]</scope>
    <source>
        <strain evidence="1">LZ3.2</strain>
        <tissue evidence="1">Leaf</tissue>
    </source>
</reference>
<name>A0A9J6ALU0_SOLCO</name>
<accession>A0A9J6ALU0</accession>
<organism evidence="1 2">
    <name type="scientific">Solanum commersonii</name>
    <name type="common">Commerson's wild potato</name>
    <name type="synonym">Commerson's nightshade</name>
    <dbReference type="NCBI Taxonomy" id="4109"/>
    <lineage>
        <taxon>Eukaryota</taxon>
        <taxon>Viridiplantae</taxon>
        <taxon>Streptophyta</taxon>
        <taxon>Embryophyta</taxon>
        <taxon>Tracheophyta</taxon>
        <taxon>Spermatophyta</taxon>
        <taxon>Magnoliopsida</taxon>
        <taxon>eudicotyledons</taxon>
        <taxon>Gunneridae</taxon>
        <taxon>Pentapetalae</taxon>
        <taxon>asterids</taxon>
        <taxon>lamiids</taxon>
        <taxon>Solanales</taxon>
        <taxon>Solanaceae</taxon>
        <taxon>Solanoideae</taxon>
        <taxon>Solaneae</taxon>
        <taxon>Solanum</taxon>
    </lineage>
</organism>
<proteinExistence type="predicted"/>
<keyword evidence="2" id="KW-1185">Reference proteome</keyword>
<dbReference type="AlphaFoldDB" id="A0A9J6ALU0"/>
<evidence type="ECO:0000313" key="1">
    <source>
        <dbReference type="EMBL" id="KAG5625613.1"/>
    </source>
</evidence>
<comment type="caution">
    <text evidence="1">The sequence shown here is derived from an EMBL/GenBank/DDBJ whole genome shotgun (WGS) entry which is preliminary data.</text>
</comment>
<evidence type="ECO:0000313" key="2">
    <source>
        <dbReference type="Proteomes" id="UP000824120"/>
    </source>
</evidence>